<dbReference type="SMART" id="SM00849">
    <property type="entry name" value="Lactamase_B"/>
    <property type="match status" value="1"/>
</dbReference>
<feature type="domain" description="Metallo-beta-lactamase" evidence="5">
    <location>
        <begin position="55"/>
        <end position="284"/>
    </location>
</feature>
<dbReference type="RefSeq" id="WP_137732691.1">
    <property type="nucleotide sequence ID" value="NZ_BJCL01000004.1"/>
</dbReference>
<gene>
    <name evidence="6" type="ORF">AQPW35_20160</name>
</gene>
<keyword evidence="2" id="KW-0479">Metal-binding</keyword>
<dbReference type="InterPro" id="IPR001279">
    <property type="entry name" value="Metallo-B-lactamas"/>
</dbReference>
<dbReference type="AlphaFoldDB" id="A0A480AT78"/>
<protein>
    <submittedName>
        <fullName evidence="6">MBL fold metallo-hydrolase</fullName>
    </submittedName>
</protein>
<comment type="caution">
    <text evidence="6">The sequence shown here is derived from an EMBL/GenBank/DDBJ whole genome shotgun (WGS) entry which is preliminary data.</text>
</comment>
<dbReference type="GO" id="GO:0016787">
    <property type="term" value="F:hydrolase activity"/>
    <property type="evidence" value="ECO:0007669"/>
    <property type="project" value="UniProtKB-KW"/>
</dbReference>
<organism evidence="6 7">
    <name type="scientific">Pseudaquabacterium pictum</name>
    <dbReference type="NCBI Taxonomy" id="2315236"/>
    <lineage>
        <taxon>Bacteria</taxon>
        <taxon>Pseudomonadati</taxon>
        <taxon>Pseudomonadota</taxon>
        <taxon>Betaproteobacteria</taxon>
        <taxon>Burkholderiales</taxon>
        <taxon>Sphaerotilaceae</taxon>
        <taxon>Pseudaquabacterium</taxon>
    </lineage>
</organism>
<evidence type="ECO:0000256" key="4">
    <source>
        <dbReference type="ARBA" id="ARBA00022833"/>
    </source>
</evidence>
<evidence type="ECO:0000256" key="2">
    <source>
        <dbReference type="ARBA" id="ARBA00022723"/>
    </source>
</evidence>
<sequence>MLQWTVGHVRITRVVELEATGGSRFILPDATPEACKPMRWMQPHFCTPEGKLKMSVHALVIDTGQRRILVDTCIGNDKPRRNPNWSHLQTGFLDTLAAAGYARTSIDTVLCTHLHVDHVGWNTMWVDGAWVPTFPQARYLVHRDEWTHWDRESQAELQAAAAAAPAAGDGKASVVHGESAQILADSVRPVLAAGLMDLVAADHAVCDEVQLEPTPGHTPGHVSVRIRAGGQEALITGDFTHHPCQLERLDWGSSADTDPAQARATRERVWAQAADAGTLVIGTHFAAPTAGRVKRLPQGGFWLDVTAA</sequence>
<proteinExistence type="inferred from homology"/>
<name>A0A480AT78_9BURK</name>
<dbReference type="PANTHER" id="PTHR42978:SF6">
    <property type="entry name" value="QUORUM-QUENCHING LACTONASE YTNP-RELATED"/>
    <property type="match status" value="1"/>
</dbReference>
<dbReference type="GO" id="GO:0046872">
    <property type="term" value="F:metal ion binding"/>
    <property type="evidence" value="ECO:0007669"/>
    <property type="project" value="UniProtKB-KW"/>
</dbReference>
<comment type="similarity">
    <text evidence="1">Belongs to the metallo-beta-lactamase superfamily.</text>
</comment>
<dbReference type="Proteomes" id="UP000301751">
    <property type="component" value="Unassembled WGS sequence"/>
</dbReference>
<evidence type="ECO:0000256" key="3">
    <source>
        <dbReference type="ARBA" id="ARBA00022801"/>
    </source>
</evidence>
<keyword evidence="3 6" id="KW-0378">Hydrolase</keyword>
<evidence type="ECO:0000313" key="7">
    <source>
        <dbReference type="Proteomes" id="UP000301751"/>
    </source>
</evidence>
<dbReference type="InterPro" id="IPR051013">
    <property type="entry name" value="MBL_superfamily_lactonases"/>
</dbReference>
<accession>A0A480AT78</accession>
<evidence type="ECO:0000256" key="1">
    <source>
        <dbReference type="ARBA" id="ARBA00007749"/>
    </source>
</evidence>
<dbReference type="EMBL" id="BJCL01000004">
    <property type="protein sequence ID" value="GCL62935.1"/>
    <property type="molecule type" value="Genomic_DNA"/>
</dbReference>
<evidence type="ECO:0000259" key="5">
    <source>
        <dbReference type="SMART" id="SM00849"/>
    </source>
</evidence>
<dbReference type="PANTHER" id="PTHR42978">
    <property type="entry name" value="QUORUM-QUENCHING LACTONASE YTNP-RELATED-RELATED"/>
    <property type="match status" value="1"/>
</dbReference>
<keyword evidence="7" id="KW-1185">Reference proteome</keyword>
<dbReference type="SUPFAM" id="SSF56281">
    <property type="entry name" value="Metallo-hydrolase/oxidoreductase"/>
    <property type="match status" value="1"/>
</dbReference>
<evidence type="ECO:0000313" key="6">
    <source>
        <dbReference type="EMBL" id="GCL62935.1"/>
    </source>
</evidence>
<dbReference type="OrthoDB" id="5443440at2"/>
<dbReference type="Pfam" id="PF00753">
    <property type="entry name" value="Lactamase_B"/>
    <property type="match status" value="1"/>
</dbReference>
<reference evidence="7" key="1">
    <citation type="submission" date="2019-03" db="EMBL/GenBank/DDBJ databases">
        <title>Aquabacterium pictum sp.nov., the first bacteriochlorophyll a-containing freshwater bacterium in the genus Aquabacterium of the class Betaproteobacteria.</title>
        <authorList>
            <person name="Hirose S."/>
            <person name="Tank M."/>
            <person name="Hara E."/>
            <person name="Tamaki H."/>
            <person name="Takaichi S."/>
            <person name="Haruta S."/>
            <person name="Hanada S."/>
        </authorList>
    </citation>
    <scope>NUCLEOTIDE SEQUENCE [LARGE SCALE GENOMIC DNA]</scope>
    <source>
        <strain evidence="7">W35</strain>
    </source>
</reference>
<dbReference type="InterPro" id="IPR036866">
    <property type="entry name" value="RibonucZ/Hydroxyglut_hydro"/>
</dbReference>
<keyword evidence="4" id="KW-0862">Zinc</keyword>
<dbReference type="CDD" id="cd16277">
    <property type="entry name" value="metallo-hydrolase-like_MBL-fold"/>
    <property type="match status" value="1"/>
</dbReference>
<dbReference type="Gene3D" id="3.60.15.10">
    <property type="entry name" value="Ribonuclease Z/Hydroxyacylglutathione hydrolase-like"/>
    <property type="match status" value="1"/>
</dbReference>